<sequence length="35" mass="4051">MELVVHLKVVILEEWATCIKNSELVRVIGLLVQKF</sequence>
<keyword evidence="2" id="KW-1185">Reference proteome</keyword>
<gene>
    <name evidence="1" type="ORF">SAMN05878443_0272</name>
</gene>
<dbReference type="Proteomes" id="UP000184758">
    <property type="component" value="Unassembled WGS sequence"/>
</dbReference>
<protein>
    <submittedName>
        <fullName evidence="1">Uncharacterized protein</fullName>
    </submittedName>
</protein>
<evidence type="ECO:0000313" key="2">
    <source>
        <dbReference type="Proteomes" id="UP000184758"/>
    </source>
</evidence>
<dbReference type="AlphaFoldDB" id="A0A1N6EY49"/>
<dbReference type="EMBL" id="FSRN01000001">
    <property type="protein sequence ID" value="SIN87873.1"/>
    <property type="molecule type" value="Genomic_DNA"/>
</dbReference>
<organism evidence="1 2">
    <name type="scientific">Carnobacterium alterfunditum</name>
    <dbReference type="NCBI Taxonomy" id="28230"/>
    <lineage>
        <taxon>Bacteria</taxon>
        <taxon>Bacillati</taxon>
        <taxon>Bacillota</taxon>
        <taxon>Bacilli</taxon>
        <taxon>Lactobacillales</taxon>
        <taxon>Carnobacteriaceae</taxon>
        <taxon>Carnobacterium</taxon>
    </lineage>
</organism>
<proteinExistence type="predicted"/>
<accession>A0A1N6EY49</accession>
<dbReference type="STRING" id="28230.SAMN05878443_0272"/>
<reference evidence="2" key="1">
    <citation type="submission" date="2016-11" db="EMBL/GenBank/DDBJ databases">
        <authorList>
            <person name="Varghese N."/>
            <person name="Submissions S."/>
        </authorList>
    </citation>
    <scope>NUCLEOTIDE SEQUENCE [LARGE SCALE GENOMIC DNA]</scope>
    <source>
        <strain evidence="2">313</strain>
    </source>
</reference>
<evidence type="ECO:0000313" key="1">
    <source>
        <dbReference type="EMBL" id="SIN87873.1"/>
    </source>
</evidence>
<name>A0A1N6EY49_9LACT</name>